<keyword evidence="1" id="KW-1133">Transmembrane helix</keyword>
<gene>
    <name evidence="2" type="ORF">LCGC14_2794880</name>
</gene>
<feature type="transmembrane region" description="Helical" evidence="1">
    <location>
        <begin position="40"/>
        <end position="58"/>
    </location>
</feature>
<organism evidence="2">
    <name type="scientific">marine sediment metagenome</name>
    <dbReference type="NCBI Taxonomy" id="412755"/>
    <lineage>
        <taxon>unclassified sequences</taxon>
        <taxon>metagenomes</taxon>
        <taxon>ecological metagenomes</taxon>
    </lineage>
</organism>
<keyword evidence="1" id="KW-0812">Transmembrane</keyword>
<dbReference type="AlphaFoldDB" id="A0A0F8ZBH0"/>
<keyword evidence="1" id="KW-0472">Membrane</keyword>
<accession>A0A0F8ZBH0</accession>
<feature type="transmembrane region" description="Helical" evidence="1">
    <location>
        <begin position="12"/>
        <end position="34"/>
    </location>
</feature>
<evidence type="ECO:0000313" key="2">
    <source>
        <dbReference type="EMBL" id="KKK83290.1"/>
    </source>
</evidence>
<proteinExistence type="predicted"/>
<dbReference type="EMBL" id="LAZR01052293">
    <property type="protein sequence ID" value="KKK83290.1"/>
    <property type="molecule type" value="Genomic_DNA"/>
</dbReference>
<evidence type="ECO:0000256" key="1">
    <source>
        <dbReference type="SAM" id="Phobius"/>
    </source>
</evidence>
<name>A0A0F8ZBH0_9ZZZZ</name>
<protein>
    <submittedName>
        <fullName evidence="2">Uncharacterized protein</fullName>
    </submittedName>
</protein>
<comment type="caution">
    <text evidence="2">The sequence shown here is derived from an EMBL/GenBank/DDBJ whole genome shotgun (WGS) entry which is preliminary data.</text>
</comment>
<sequence>MNDLPKAAMNKLLEVPGLLFVLGSFIAFFTAFLPSNARDPYVHITIGTLSFIFGYILLRKPKTNIAAAKYARRLKTLLSPFIQKAPLPVITLFLNKG</sequence>
<reference evidence="2" key="1">
    <citation type="journal article" date="2015" name="Nature">
        <title>Complex archaea that bridge the gap between prokaryotes and eukaryotes.</title>
        <authorList>
            <person name="Spang A."/>
            <person name="Saw J.H."/>
            <person name="Jorgensen S.L."/>
            <person name="Zaremba-Niedzwiedzka K."/>
            <person name="Martijn J."/>
            <person name="Lind A.E."/>
            <person name="van Eijk R."/>
            <person name="Schleper C."/>
            <person name="Guy L."/>
            <person name="Ettema T.J."/>
        </authorList>
    </citation>
    <scope>NUCLEOTIDE SEQUENCE</scope>
</reference>